<keyword evidence="4 10" id="KW-0240">DNA-directed RNA polymerase</keyword>
<comment type="function">
    <text evidence="10">Promotes RNA polymerase assembly. Latches the N- and C-terminal regions of the beta' subunit thereby facilitating its interaction with the beta and alpha subunits.</text>
</comment>
<evidence type="ECO:0000256" key="3">
    <source>
        <dbReference type="ARBA" id="ARBA00013725"/>
    </source>
</evidence>
<comment type="catalytic activity">
    <reaction evidence="9 10">
        <text>RNA(n) + a ribonucleoside 5'-triphosphate = RNA(n+1) + diphosphate</text>
        <dbReference type="Rhea" id="RHEA:21248"/>
        <dbReference type="Rhea" id="RHEA-COMP:14527"/>
        <dbReference type="Rhea" id="RHEA-COMP:17342"/>
        <dbReference type="ChEBI" id="CHEBI:33019"/>
        <dbReference type="ChEBI" id="CHEBI:61557"/>
        <dbReference type="ChEBI" id="CHEBI:140395"/>
        <dbReference type="EC" id="2.7.7.6"/>
    </reaction>
</comment>
<gene>
    <name evidence="10" type="primary">rpoZ</name>
    <name evidence="11" type="ORF">IAA52_10420</name>
</gene>
<dbReference type="NCBIfam" id="TIGR00690">
    <property type="entry name" value="rpoZ"/>
    <property type="match status" value="1"/>
</dbReference>
<dbReference type="GO" id="GO:0003677">
    <property type="term" value="F:DNA binding"/>
    <property type="evidence" value="ECO:0007669"/>
    <property type="project" value="UniProtKB-UniRule"/>
</dbReference>
<dbReference type="GO" id="GO:0000428">
    <property type="term" value="C:DNA-directed RNA polymerase complex"/>
    <property type="evidence" value="ECO:0007669"/>
    <property type="project" value="UniProtKB-KW"/>
</dbReference>
<dbReference type="Pfam" id="PF01192">
    <property type="entry name" value="RNA_pol_Rpb6"/>
    <property type="match status" value="1"/>
</dbReference>
<evidence type="ECO:0000256" key="10">
    <source>
        <dbReference type="HAMAP-Rule" id="MF_00366"/>
    </source>
</evidence>
<dbReference type="InterPro" id="IPR003716">
    <property type="entry name" value="DNA-dir_RNA_pol_omega"/>
</dbReference>
<accession>A0A9D0ZN55</accession>
<protein>
    <recommendedName>
        <fullName evidence="3 10">DNA-directed RNA polymerase subunit omega</fullName>
        <shortName evidence="10">RNAP omega subunit</shortName>
        <ecNumber evidence="2 10">2.7.7.6</ecNumber>
    </recommendedName>
    <alternativeName>
        <fullName evidence="10">RNA polymerase omega subunit</fullName>
    </alternativeName>
    <alternativeName>
        <fullName evidence="8 10">Transcriptase subunit omega</fullName>
    </alternativeName>
</protein>
<dbReference type="SMART" id="SM01409">
    <property type="entry name" value="RNA_pol_Rpb6"/>
    <property type="match status" value="1"/>
</dbReference>
<dbReference type="InterPro" id="IPR036161">
    <property type="entry name" value="RPB6/omega-like_sf"/>
</dbReference>
<dbReference type="EMBL" id="DVFZ01000100">
    <property type="protein sequence ID" value="HIQ83500.1"/>
    <property type="molecule type" value="Genomic_DNA"/>
</dbReference>
<proteinExistence type="inferred from homology"/>
<comment type="similarity">
    <text evidence="1 10">Belongs to the RNA polymerase subunit omega family.</text>
</comment>
<evidence type="ECO:0000256" key="2">
    <source>
        <dbReference type="ARBA" id="ARBA00012418"/>
    </source>
</evidence>
<keyword evidence="7 10" id="KW-0804">Transcription</keyword>
<keyword evidence="6 10" id="KW-0548">Nucleotidyltransferase</keyword>
<comment type="caution">
    <text evidence="11">The sequence shown here is derived from an EMBL/GenBank/DDBJ whole genome shotgun (WGS) entry which is preliminary data.</text>
</comment>
<evidence type="ECO:0000256" key="4">
    <source>
        <dbReference type="ARBA" id="ARBA00022478"/>
    </source>
</evidence>
<dbReference type="PANTHER" id="PTHR34476:SF1">
    <property type="entry name" value="DNA-DIRECTED RNA POLYMERASE SUBUNIT OMEGA"/>
    <property type="match status" value="1"/>
</dbReference>
<sequence>MIDPPIGELLEKVDCRYTLAVEASKRARELIGGSLPLIETRETKPLSIAIEEINRGLITYTRNAGDEDEDIEE</sequence>
<evidence type="ECO:0000256" key="9">
    <source>
        <dbReference type="ARBA" id="ARBA00048552"/>
    </source>
</evidence>
<evidence type="ECO:0000313" key="12">
    <source>
        <dbReference type="Proteomes" id="UP000824260"/>
    </source>
</evidence>
<evidence type="ECO:0000313" key="11">
    <source>
        <dbReference type="EMBL" id="HIQ83500.1"/>
    </source>
</evidence>
<keyword evidence="5 10" id="KW-0808">Transferase</keyword>
<comment type="subunit">
    <text evidence="10">The RNAP catalytic core consists of 2 alpha, 1 beta, 1 beta' and 1 omega subunit. When a sigma factor is associated with the core the holoenzyme is formed, which can initiate transcription.</text>
</comment>
<dbReference type="HAMAP" id="MF_00366">
    <property type="entry name" value="RNApol_bact_RpoZ"/>
    <property type="match status" value="1"/>
</dbReference>
<dbReference type="GO" id="GO:0003899">
    <property type="term" value="F:DNA-directed RNA polymerase activity"/>
    <property type="evidence" value="ECO:0007669"/>
    <property type="project" value="UniProtKB-UniRule"/>
</dbReference>
<evidence type="ECO:0000256" key="1">
    <source>
        <dbReference type="ARBA" id="ARBA00006711"/>
    </source>
</evidence>
<reference evidence="11" key="2">
    <citation type="journal article" date="2021" name="PeerJ">
        <title>Extensive microbial diversity within the chicken gut microbiome revealed by metagenomics and culture.</title>
        <authorList>
            <person name="Gilroy R."/>
            <person name="Ravi A."/>
            <person name="Getino M."/>
            <person name="Pursley I."/>
            <person name="Horton D.L."/>
            <person name="Alikhan N.F."/>
            <person name="Baker D."/>
            <person name="Gharbi K."/>
            <person name="Hall N."/>
            <person name="Watson M."/>
            <person name="Adriaenssens E.M."/>
            <person name="Foster-Nyarko E."/>
            <person name="Jarju S."/>
            <person name="Secka A."/>
            <person name="Antonio M."/>
            <person name="Oren A."/>
            <person name="Chaudhuri R.R."/>
            <person name="La Ragione R."/>
            <person name="Hildebrand F."/>
            <person name="Pallen M.J."/>
        </authorList>
    </citation>
    <scope>NUCLEOTIDE SEQUENCE</scope>
    <source>
        <strain evidence="11">ChiSjej6B24-2974</strain>
    </source>
</reference>
<evidence type="ECO:0000256" key="6">
    <source>
        <dbReference type="ARBA" id="ARBA00022695"/>
    </source>
</evidence>
<dbReference type="Gene3D" id="3.90.940.10">
    <property type="match status" value="1"/>
</dbReference>
<name>A0A9D0ZN55_9FIRM</name>
<evidence type="ECO:0000256" key="8">
    <source>
        <dbReference type="ARBA" id="ARBA00029924"/>
    </source>
</evidence>
<dbReference type="AlphaFoldDB" id="A0A9D0ZN55"/>
<dbReference type="EC" id="2.7.7.6" evidence="2 10"/>
<organism evidence="11 12">
    <name type="scientific">Candidatus Pullichristensenella stercorigallinarum</name>
    <dbReference type="NCBI Taxonomy" id="2840909"/>
    <lineage>
        <taxon>Bacteria</taxon>
        <taxon>Bacillati</taxon>
        <taxon>Bacillota</taxon>
        <taxon>Clostridia</taxon>
        <taxon>Candidatus Pullichristensenella</taxon>
    </lineage>
</organism>
<dbReference type="PANTHER" id="PTHR34476">
    <property type="entry name" value="DNA-DIRECTED RNA POLYMERASE SUBUNIT OMEGA"/>
    <property type="match status" value="1"/>
</dbReference>
<evidence type="ECO:0000256" key="7">
    <source>
        <dbReference type="ARBA" id="ARBA00023163"/>
    </source>
</evidence>
<evidence type="ECO:0000256" key="5">
    <source>
        <dbReference type="ARBA" id="ARBA00022679"/>
    </source>
</evidence>
<reference evidence="11" key="1">
    <citation type="submission" date="2020-10" db="EMBL/GenBank/DDBJ databases">
        <authorList>
            <person name="Gilroy R."/>
        </authorList>
    </citation>
    <scope>NUCLEOTIDE SEQUENCE</scope>
    <source>
        <strain evidence="11">ChiSjej6B24-2974</strain>
    </source>
</reference>
<dbReference type="Proteomes" id="UP000824260">
    <property type="component" value="Unassembled WGS sequence"/>
</dbReference>
<dbReference type="InterPro" id="IPR006110">
    <property type="entry name" value="Pol_omega/Rpo6/RPB6"/>
</dbReference>
<dbReference type="GO" id="GO:0006351">
    <property type="term" value="P:DNA-templated transcription"/>
    <property type="evidence" value="ECO:0007669"/>
    <property type="project" value="UniProtKB-UniRule"/>
</dbReference>
<dbReference type="SUPFAM" id="SSF63562">
    <property type="entry name" value="RPB6/omega subunit-like"/>
    <property type="match status" value="1"/>
</dbReference>